<dbReference type="OrthoDB" id="2634326at2759"/>
<dbReference type="HOGENOM" id="CLU_046162_3_0_1"/>
<evidence type="ECO:0000313" key="2">
    <source>
        <dbReference type="Proteomes" id="UP000054217"/>
    </source>
</evidence>
<dbReference type="Proteomes" id="UP000054217">
    <property type="component" value="Unassembled WGS sequence"/>
</dbReference>
<evidence type="ECO:0000313" key="1">
    <source>
        <dbReference type="EMBL" id="KIO10420.1"/>
    </source>
</evidence>
<dbReference type="InParanoid" id="A0A0C3PA16"/>
<reference evidence="2" key="2">
    <citation type="submission" date="2015-01" db="EMBL/GenBank/DDBJ databases">
        <title>Evolutionary Origins and Diversification of the Mycorrhizal Mutualists.</title>
        <authorList>
            <consortium name="DOE Joint Genome Institute"/>
            <consortium name="Mycorrhizal Genomics Consortium"/>
            <person name="Kohler A."/>
            <person name="Kuo A."/>
            <person name="Nagy L.G."/>
            <person name="Floudas D."/>
            <person name="Copeland A."/>
            <person name="Barry K.W."/>
            <person name="Cichocki N."/>
            <person name="Veneault-Fourrey C."/>
            <person name="LaButti K."/>
            <person name="Lindquist E.A."/>
            <person name="Lipzen A."/>
            <person name="Lundell T."/>
            <person name="Morin E."/>
            <person name="Murat C."/>
            <person name="Riley R."/>
            <person name="Ohm R."/>
            <person name="Sun H."/>
            <person name="Tunlid A."/>
            <person name="Henrissat B."/>
            <person name="Grigoriev I.V."/>
            <person name="Hibbett D.S."/>
            <person name="Martin F."/>
        </authorList>
    </citation>
    <scope>NUCLEOTIDE SEQUENCE [LARGE SCALE GENOMIC DNA]</scope>
    <source>
        <strain evidence="2">Marx 270</strain>
    </source>
</reference>
<name>A0A0C3PA16_PISTI</name>
<accession>A0A0C3PA16</accession>
<sequence>LLWELYELNFHFELYVLDCVLAASLWTSLDEAQLTRQTLLYSIFPGESGLVMLSEPLPQDSSQMGMCSSDMQVALPYLNSFHELLSTWPGAPSCLQS</sequence>
<organism evidence="1 2">
    <name type="scientific">Pisolithus tinctorius Marx 270</name>
    <dbReference type="NCBI Taxonomy" id="870435"/>
    <lineage>
        <taxon>Eukaryota</taxon>
        <taxon>Fungi</taxon>
        <taxon>Dikarya</taxon>
        <taxon>Basidiomycota</taxon>
        <taxon>Agaricomycotina</taxon>
        <taxon>Agaricomycetes</taxon>
        <taxon>Agaricomycetidae</taxon>
        <taxon>Boletales</taxon>
        <taxon>Sclerodermatineae</taxon>
        <taxon>Pisolithaceae</taxon>
        <taxon>Pisolithus</taxon>
    </lineage>
</organism>
<gene>
    <name evidence="1" type="ORF">M404DRAFT_39317</name>
</gene>
<dbReference type="AlphaFoldDB" id="A0A0C3PA16"/>
<feature type="non-terminal residue" evidence="1">
    <location>
        <position position="1"/>
    </location>
</feature>
<protein>
    <submittedName>
        <fullName evidence="1">Uncharacterized protein</fullName>
    </submittedName>
</protein>
<proteinExistence type="predicted"/>
<reference evidence="1 2" key="1">
    <citation type="submission" date="2014-04" db="EMBL/GenBank/DDBJ databases">
        <authorList>
            <consortium name="DOE Joint Genome Institute"/>
            <person name="Kuo A."/>
            <person name="Kohler A."/>
            <person name="Costa M.D."/>
            <person name="Nagy L.G."/>
            <person name="Floudas D."/>
            <person name="Copeland A."/>
            <person name="Barry K.W."/>
            <person name="Cichocki N."/>
            <person name="Veneault-Fourrey C."/>
            <person name="LaButti K."/>
            <person name="Lindquist E.A."/>
            <person name="Lipzen A."/>
            <person name="Lundell T."/>
            <person name="Morin E."/>
            <person name="Murat C."/>
            <person name="Sun H."/>
            <person name="Tunlid A."/>
            <person name="Henrissat B."/>
            <person name="Grigoriev I.V."/>
            <person name="Hibbett D.S."/>
            <person name="Martin F."/>
            <person name="Nordberg H.P."/>
            <person name="Cantor M.N."/>
            <person name="Hua S.X."/>
        </authorList>
    </citation>
    <scope>NUCLEOTIDE SEQUENCE [LARGE SCALE GENOMIC DNA]</scope>
    <source>
        <strain evidence="1 2">Marx 270</strain>
    </source>
</reference>
<keyword evidence="2" id="KW-1185">Reference proteome</keyword>
<feature type="non-terminal residue" evidence="1">
    <location>
        <position position="97"/>
    </location>
</feature>
<dbReference type="EMBL" id="KN831952">
    <property type="protein sequence ID" value="KIO10420.1"/>
    <property type="molecule type" value="Genomic_DNA"/>
</dbReference>